<proteinExistence type="predicted"/>
<dbReference type="EMBL" id="AZRA01000132">
    <property type="protein sequence ID" value="KDB50516.1"/>
    <property type="molecule type" value="Genomic_DNA"/>
</dbReference>
<dbReference type="AlphaFoldDB" id="A0A059KGG7"/>
<name>A0A059KGG7_9BURK</name>
<dbReference type="Proteomes" id="UP000026714">
    <property type="component" value="Unassembled WGS sequence"/>
</dbReference>
<evidence type="ECO:0000313" key="1">
    <source>
        <dbReference type="EMBL" id="KDB50516.1"/>
    </source>
</evidence>
<protein>
    <submittedName>
        <fullName evidence="1">Uncharacterized protein</fullName>
    </submittedName>
</protein>
<keyword evidence="2" id="KW-1185">Reference proteome</keyword>
<organism evidence="1 2">
    <name type="scientific">Sphaerotilus natans subsp. natans DSM 6575</name>
    <dbReference type="NCBI Taxonomy" id="1286631"/>
    <lineage>
        <taxon>Bacteria</taxon>
        <taxon>Pseudomonadati</taxon>
        <taxon>Pseudomonadota</taxon>
        <taxon>Betaproteobacteria</taxon>
        <taxon>Burkholderiales</taxon>
        <taxon>Sphaerotilaceae</taxon>
        <taxon>Sphaerotilus</taxon>
    </lineage>
</organism>
<reference evidence="1 2" key="1">
    <citation type="journal article" date="2014" name="FEMS Microbiol. Ecol.">
        <title>Sphaerotilus natans encrusted with nanoball-shaped Fe(III) oxide minerals formed by nitrate-reducing mixotrophic Fe(II) oxidation.</title>
        <authorList>
            <person name="Park S."/>
            <person name="Kim D.H."/>
            <person name="Lee J.H."/>
            <person name="Hur H.G."/>
        </authorList>
    </citation>
    <scope>NUCLEOTIDE SEQUENCE [LARGE SCALE GENOMIC DNA]</scope>
    <source>
        <strain evidence="1 2">DSM 6575</strain>
    </source>
</reference>
<sequence>MWVQLLRTRPDVLRVRVCRAERLALLQLLVAVLWDGRTLEIEPNVDVSSSGAWSLDGRQVMHDDQTVCLLGDGGWPDLMGSASLSVLDMLAAAPMRGDIVVRGRRADHGALWLTLSVPPGAVLPTSEAGAVVLPDFDLAALATPHDLLNDALVPLLHFTEVWECAAWPTA</sequence>
<gene>
    <name evidence="1" type="ORF">X805_39000</name>
</gene>
<accession>A0A059KGG7</accession>
<evidence type="ECO:0000313" key="2">
    <source>
        <dbReference type="Proteomes" id="UP000026714"/>
    </source>
</evidence>
<comment type="caution">
    <text evidence="1">The sequence shown here is derived from an EMBL/GenBank/DDBJ whole genome shotgun (WGS) entry which is preliminary data.</text>
</comment>